<evidence type="ECO:0000313" key="9">
    <source>
        <dbReference type="EMBL" id="QDU84788.1"/>
    </source>
</evidence>
<protein>
    <recommendedName>
        <fullName evidence="6">tRNA(Ile)-lysidine synthase</fullName>
        <ecNumber evidence="6">6.3.4.19</ecNumber>
    </recommendedName>
    <alternativeName>
        <fullName evidence="6">tRNA(Ile)-2-lysyl-cytidine synthase</fullName>
    </alternativeName>
    <alternativeName>
        <fullName evidence="6">tRNA(Ile)-lysidine synthetase</fullName>
    </alternativeName>
</protein>
<evidence type="ECO:0000256" key="4">
    <source>
        <dbReference type="ARBA" id="ARBA00022840"/>
    </source>
</evidence>
<dbReference type="PANTHER" id="PTHR43033">
    <property type="entry name" value="TRNA(ILE)-LYSIDINE SYNTHASE-RELATED"/>
    <property type="match status" value="1"/>
</dbReference>
<evidence type="ECO:0000313" key="10">
    <source>
        <dbReference type="Proteomes" id="UP000319342"/>
    </source>
</evidence>
<evidence type="ECO:0000256" key="2">
    <source>
        <dbReference type="ARBA" id="ARBA00022694"/>
    </source>
</evidence>
<evidence type="ECO:0000256" key="3">
    <source>
        <dbReference type="ARBA" id="ARBA00022741"/>
    </source>
</evidence>
<evidence type="ECO:0000256" key="1">
    <source>
        <dbReference type="ARBA" id="ARBA00022598"/>
    </source>
</evidence>
<comment type="similarity">
    <text evidence="6">Belongs to the tRNA(Ile)-lysidine synthase family.</text>
</comment>
<keyword evidence="2 6" id="KW-0819">tRNA processing</keyword>
<keyword evidence="6" id="KW-0963">Cytoplasm</keyword>
<dbReference type="PANTHER" id="PTHR43033:SF1">
    <property type="entry name" value="TRNA(ILE)-LYSIDINE SYNTHASE-RELATED"/>
    <property type="match status" value="1"/>
</dbReference>
<dbReference type="GO" id="GO:0005524">
    <property type="term" value="F:ATP binding"/>
    <property type="evidence" value="ECO:0007669"/>
    <property type="project" value="UniProtKB-UniRule"/>
</dbReference>
<comment type="domain">
    <text evidence="6">The N-terminal region contains the highly conserved SGGXDS motif, predicted to be a P-loop motif involved in ATP binding.</text>
</comment>
<feature type="compositionally biased region" description="Basic and acidic residues" evidence="7">
    <location>
        <begin position="511"/>
        <end position="521"/>
    </location>
</feature>
<sequence>MPKNATGLAHRFEALARASGIAPGEPLTLGLSGGVDSVALALLAAAGTARDGLELVHVDHGWRADPAARAACEALAERLGRPLHLRTLALDPRAPNAEAVARKARYAVLFERARATGRTTLITAHHADDRIENALLRWRRGGLPNGWSEPDRSQLVRGELGGHIGDRRRSSASIAVGSDLGAPVPVRLVRPLLGTRRSELRELVERSGATWVEDPSNLDRAHARNAVRHDLLPLLARLSGAGHVRESIGRIARAVAELDRLLESELPGLEPVPWAVFTRTPSTWSLGGTAPVDRLCALEPSMAARVLGLLIERHTGQPARERTLADFVEQLVRVGAVPHGARLRATLAGDWQLDGVVDARKDPSGARSRLVLQPPPARLAAPPQPLSIADFTPARTEPFDLDDGRRIASADLAALLAHHGATTLVPNRIRSWRAGDRTPARGARPERAAVRELAERGVPPSERHLALVVEVRDSTRSDRALVIGPVPSLPAAAGATRSARTDTWGSPSAGETERPASDLRR</sequence>
<dbReference type="EC" id="6.3.4.19" evidence="6"/>
<dbReference type="SUPFAM" id="SSF52402">
    <property type="entry name" value="Adenine nucleotide alpha hydrolases-like"/>
    <property type="match status" value="1"/>
</dbReference>
<evidence type="ECO:0000256" key="6">
    <source>
        <dbReference type="HAMAP-Rule" id="MF_01161"/>
    </source>
</evidence>
<dbReference type="InterPro" id="IPR011063">
    <property type="entry name" value="TilS/TtcA_N"/>
</dbReference>
<dbReference type="GO" id="GO:0032267">
    <property type="term" value="F:tRNA(Ile)-lysidine synthase activity"/>
    <property type="evidence" value="ECO:0007669"/>
    <property type="project" value="UniProtKB-EC"/>
</dbReference>
<accession>A0A518CZY4</accession>
<dbReference type="Gene3D" id="3.40.50.620">
    <property type="entry name" value="HUPs"/>
    <property type="match status" value="1"/>
</dbReference>
<feature type="domain" description="tRNA(Ile)-lysidine/2-thiocytidine synthase N-terminal" evidence="8">
    <location>
        <begin position="28"/>
        <end position="229"/>
    </location>
</feature>
<evidence type="ECO:0000256" key="7">
    <source>
        <dbReference type="SAM" id="MobiDB-lite"/>
    </source>
</evidence>
<comment type="function">
    <text evidence="6">Ligates lysine onto the cytidine present at position 34 of the AUA codon-specific tRNA(Ile) that contains the anticodon CAU, in an ATP-dependent manner. Cytidine is converted to lysidine, thus changing the amino acid specificity of the tRNA from methionine to isoleucine.</text>
</comment>
<dbReference type="NCBIfam" id="TIGR02432">
    <property type="entry name" value="lysidine_TilS_N"/>
    <property type="match status" value="1"/>
</dbReference>
<dbReference type="RefSeq" id="WP_419185739.1">
    <property type="nucleotide sequence ID" value="NZ_CP036290.1"/>
</dbReference>
<dbReference type="CDD" id="cd01992">
    <property type="entry name" value="TilS_N"/>
    <property type="match status" value="1"/>
</dbReference>
<keyword evidence="10" id="KW-1185">Reference proteome</keyword>
<comment type="subcellular location">
    <subcellularLocation>
        <location evidence="6">Cytoplasm</location>
    </subcellularLocation>
</comment>
<dbReference type="Proteomes" id="UP000319342">
    <property type="component" value="Chromosome"/>
</dbReference>
<dbReference type="HAMAP" id="MF_01161">
    <property type="entry name" value="tRNA_Ile_lys_synt"/>
    <property type="match status" value="1"/>
</dbReference>
<dbReference type="GO" id="GO:0005737">
    <property type="term" value="C:cytoplasm"/>
    <property type="evidence" value="ECO:0007669"/>
    <property type="project" value="UniProtKB-SubCell"/>
</dbReference>
<dbReference type="Pfam" id="PF01171">
    <property type="entry name" value="ATP_bind_3"/>
    <property type="match status" value="1"/>
</dbReference>
<dbReference type="InterPro" id="IPR014729">
    <property type="entry name" value="Rossmann-like_a/b/a_fold"/>
</dbReference>
<dbReference type="GO" id="GO:0006400">
    <property type="term" value="P:tRNA modification"/>
    <property type="evidence" value="ECO:0007669"/>
    <property type="project" value="UniProtKB-UniRule"/>
</dbReference>
<proteinExistence type="inferred from homology"/>
<reference evidence="9 10" key="1">
    <citation type="submission" date="2019-02" db="EMBL/GenBank/DDBJ databases">
        <title>Deep-cultivation of Planctomycetes and their phenomic and genomic characterization uncovers novel biology.</title>
        <authorList>
            <person name="Wiegand S."/>
            <person name="Jogler M."/>
            <person name="Boedeker C."/>
            <person name="Pinto D."/>
            <person name="Vollmers J."/>
            <person name="Rivas-Marin E."/>
            <person name="Kohn T."/>
            <person name="Peeters S.H."/>
            <person name="Heuer A."/>
            <person name="Rast P."/>
            <person name="Oberbeckmann S."/>
            <person name="Bunk B."/>
            <person name="Jeske O."/>
            <person name="Meyerdierks A."/>
            <person name="Storesund J.E."/>
            <person name="Kallscheuer N."/>
            <person name="Luecker S."/>
            <person name="Lage O.M."/>
            <person name="Pohl T."/>
            <person name="Merkel B.J."/>
            <person name="Hornburger P."/>
            <person name="Mueller R.-W."/>
            <person name="Bruemmer F."/>
            <person name="Labrenz M."/>
            <person name="Spormann A.M."/>
            <person name="Op den Camp H."/>
            <person name="Overmann J."/>
            <person name="Amann R."/>
            <person name="Jetten M.S.M."/>
            <person name="Mascher T."/>
            <person name="Medema M.H."/>
            <person name="Devos D.P."/>
            <person name="Kaster A.-K."/>
            <person name="Ovreas L."/>
            <person name="Rohde M."/>
            <person name="Galperin M.Y."/>
            <person name="Jogler C."/>
        </authorList>
    </citation>
    <scope>NUCLEOTIDE SEQUENCE [LARGE SCALE GENOMIC DNA]</scope>
    <source>
        <strain evidence="9 10">Pla163</strain>
    </source>
</reference>
<evidence type="ECO:0000259" key="8">
    <source>
        <dbReference type="Pfam" id="PF01171"/>
    </source>
</evidence>
<comment type="catalytic activity">
    <reaction evidence="5 6">
        <text>cytidine(34) in tRNA(Ile2) + L-lysine + ATP = lysidine(34) in tRNA(Ile2) + AMP + diphosphate + H(+)</text>
        <dbReference type="Rhea" id="RHEA:43744"/>
        <dbReference type="Rhea" id="RHEA-COMP:10625"/>
        <dbReference type="Rhea" id="RHEA-COMP:10670"/>
        <dbReference type="ChEBI" id="CHEBI:15378"/>
        <dbReference type="ChEBI" id="CHEBI:30616"/>
        <dbReference type="ChEBI" id="CHEBI:32551"/>
        <dbReference type="ChEBI" id="CHEBI:33019"/>
        <dbReference type="ChEBI" id="CHEBI:82748"/>
        <dbReference type="ChEBI" id="CHEBI:83665"/>
        <dbReference type="ChEBI" id="CHEBI:456215"/>
        <dbReference type="EC" id="6.3.4.19"/>
    </reaction>
</comment>
<keyword evidence="4 6" id="KW-0067">ATP-binding</keyword>
<dbReference type="InterPro" id="IPR012094">
    <property type="entry name" value="tRNA_Ile_lys_synt"/>
</dbReference>
<gene>
    <name evidence="6 9" type="primary">tilS</name>
    <name evidence="9" type="ORF">Pla163_19020</name>
</gene>
<keyword evidence="3 6" id="KW-0547">Nucleotide-binding</keyword>
<keyword evidence="1 6" id="KW-0436">Ligase</keyword>
<dbReference type="EMBL" id="CP036290">
    <property type="protein sequence ID" value="QDU84788.1"/>
    <property type="molecule type" value="Genomic_DNA"/>
</dbReference>
<name>A0A518CZY4_9BACT</name>
<feature type="binding site" evidence="6">
    <location>
        <begin position="32"/>
        <end position="37"/>
    </location>
    <ligand>
        <name>ATP</name>
        <dbReference type="ChEBI" id="CHEBI:30616"/>
    </ligand>
</feature>
<dbReference type="AlphaFoldDB" id="A0A518CZY4"/>
<feature type="region of interest" description="Disordered" evidence="7">
    <location>
        <begin position="488"/>
        <end position="521"/>
    </location>
</feature>
<evidence type="ECO:0000256" key="5">
    <source>
        <dbReference type="ARBA" id="ARBA00048539"/>
    </source>
</evidence>
<organism evidence="9 10">
    <name type="scientific">Rohdeia mirabilis</name>
    <dbReference type="NCBI Taxonomy" id="2528008"/>
    <lineage>
        <taxon>Bacteria</taxon>
        <taxon>Pseudomonadati</taxon>
        <taxon>Planctomycetota</taxon>
        <taxon>Planctomycetia</taxon>
        <taxon>Planctomycetia incertae sedis</taxon>
        <taxon>Rohdeia</taxon>
    </lineage>
</organism>
<dbReference type="InterPro" id="IPR012795">
    <property type="entry name" value="tRNA_Ile_lys_synt_N"/>
</dbReference>